<dbReference type="InterPro" id="IPR013424">
    <property type="entry name" value="Ice-binding_C"/>
</dbReference>
<organism evidence="2 3">
    <name type="scientific">Litorilituus sediminis</name>
    <dbReference type="NCBI Taxonomy" id="718192"/>
    <lineage>
        <taxon>Bacteria</taxon>
        <taxon>Pseudomonadati</taxon>
        <taxon>Pseudomonadota</taxon>
        <taxon>Gammaproteobacteria</taxon>
        <taxon>Alteromonadales</taxon>
        <taxon>Colwelliaceae</taxon>
        <taxon>Litorilituus</taxon>
    </lineage>
</organism>
<evidence type="ECO:0000313" key="3">
    <source>
        <dbReference type="Proteomes" id="UP000290244"/>
    </source>
</evidence>
<dbReference type="RefSeq" id="WP_130599726.1">
    <property type="nucleotide sequence ID" value="NZ_CP034759.1"/>
</dbReference>
<dbReference type="AlphaFoldDB" id="A0A4V0ZFU2"/>
<dbReference type="NCBIfam" id="TIGR02595">
    <property type="entry name" value="PEP_CTERM"/>
    <property type="match status" value="1"/>
</dbReference>
<dbReference type="Proteomes" id="UP000290244">
    <property type="component" value="Chromosome"/>
</dbReference>
<reference evidence="2 3" key="1">
    <citation type="submission" date="2018-12" db="EMBL/GenBank/DDBJ databases">
        <title>Complete genome of Litorilituus sediminis.</title>
        <authorList>
            <person name="Liu A."/>
            <person name="Rong J."/>
        </authorList>
    </citation>
    <scope>NUCLEOTIDE SEQUENCE [LARGE SCALE GENOMIC DNA]</scope>
    <source>
        <strain evidence="2 3">JCM 17549</strain>
    </source>
</reference>
<proteinExistence type="predicted"/>
<dbReference type="EMBL" id="CP034759">
    <property type="protein sequence ID" value="QBG34990.1"/>
    <property type="molecule type" value="Genomic_DNA"/>
</dbReference>
<keyword evidence="3" id="KW-1185">Reference proteome</keyword>
<dbReference type="Pfam" id="PF07589">
    <property type="entry name" value="PEP-CTERM"/>
    <property type="match status" value="1"/>
</dbReference>
<evidence type="ECO:0000313" key="2">
    <source>
        <dbReference type="EMBL" id="QBG34990.1"/>
    </source>
</evidence>
<protein>
    <submittedName>
        <fullName evidence="2">PEP-CTERM sorting domain-containing protein</fullName>
    </submittedName>
</protein>
<sequence length="219" mass="23855">MNLKSTKLALIGLLLSITGFANAGLIEYDLLSISDRYGASSAVYNGDGYIGAYRSSYSGIFCLERETCKTALQVDISDLFALGNITLNSVQLSFELKESSAGTQNITASAFNSQGQLSHHFLAPSAYAQSIFSVTGQTANTLDITNLFTQGFNLGHNWFGLHLNASTEYMWTWTQAGYDRDDAKVRITVDYSVNDIPEPSTLAIFALGILGLASRKFKR</sequence>
<feature type="domain" description="Ice-binding protein C-terminal" evidence="1">
    <location>
        <begin position="196"/>
        <end position="215"/>
    </location>
</feature>
<name>A0A4V0ZFU2_9GAMM</name>
<evidence type="ECO:0000259" key="1">
    <source>
        <dbReference type="Pfam" id="PF07589"/>
    </source>
</evidence>
<gene>
    <name evidence="2" type="ORF">EMK97_04185</name>
</gene>
<accession>A0A4V0ZFU2</accession>
<dbReference type="KEGG" id="lsd:EMK97_04185"/>